<reference evidence="2" key="2">
    <citation type="submission" date="2020-10" db="EMBL/GenBank/DDBJ databases">
        <authorList>
            <person name="Cooper E.A."/>
            <person name="Brenton Z.W."/>
            <person name="Flinn B.S."/>
            <person name="Jenkins J."/>
            <person name="Shu S."/>
            <person name="Flowers D."/>
            <person name="Luo F."/>
            <person name="Wang Y."/>
            <person name="Xia P."/>
            <person name="Barry K."/>
            <person name="Daum C."/>
            <person name="Lipzen A."/>
            <person name="Yoshinaga Y."/>
            <person name="Schmutz J."/>
            <person name="Saski C."/>
            <person name="Vermerris W."/>
            <person name="Kresovich S."/>
        </authorList>
    </citation>
    <scope>NUCLEOTIDE SEQUENCE</scope>
</reference>
<dbReference type="EMBL" id="CM027682">
    <property type="protein sequence ID" value="KAG0537017.1"/>
    <property type="molecule type" value="Genomic_DNA"/>
</dbReference>
<feature type="region of interest" description="Disordered" evidence="1">
    <location>
        <begin position="1"/>
        <end position="94"/>
    </location>
</feature>
<accession>A0A921RBT7</accession>
<reference evidence="2" key="1">
    <citation type="journal article" date="2019" name="BMC Genomics">
        <title>A new reference genome for Sorghum bicolor reveals high levels of sequence similarity between sweet and grain genotypes: implications for the genetics of sugar metabolism.</title>
        <authorList>
            <person name="Cooper E.A."/>
            <person name="Brenton Z.W."/>
            <person name="Flinn B.S."/>
            <person name="Jenkins J."/>
            <person name="Shu S."/>
            <person name="Flowers D."/>
            <person name="Luo F."/>
            <person name="Wang Y."/>
            <person name="Xia P."/>
            <person name="Barry K."/>
            <person name="Daum C."/>
            <person name="Lipzen A."/>
            <person name="Yoshinaga Y."/>
            <person name="Schmutz J."/>
            <person name="Saski C."/>
            <person name="Vermerris W."/>
            <person name="Kresovich S."/>
        </authorList>
    </citation>
    <scope>NUCLEOTIDE SEQUENCE</scope>
</reference>
<organism evidence="2 3">
    <name type="scientific">Sorghum bicolor</name>
    <name type="common">Sorghum</name>
    <name type="synonym">Sorghum vulgare</name>
    <dbReference type="NCBI Taxonomy" id="4558"/>
    <lineage>
        <taxon>Eukaryota</taxon>
        <taxon>Viridiplantae</taxon>
        <taxon>Streptophyta</taxon>
        <taxon>Embryophyta</taxon>
        <taxon>Tracheophyta</taxon>
        <taxon>Spermatophyta</taxon>
        <taxon>Magnoliopsida</taxon>
        <taxon>Liliopsida</taxon>
        <taxon>Poales</taxon>
        <taxon>Poaceae</taxon>
        <taxon>PACMAD clade</taxon>
        <taxon>Panicoideae</taxon>
        <taxon>Andropogonodae</taxon>
        <taxon>Andropogoneae</taxon>
        <taxon>Sorghinae</taxon>
        <taxon>Sorghum</taxon>
    </lineage>
</organism>
<comment type="caution">
    <text evidence="2">The sequence shown here is derived from an EMBL/GenBank/DDBJ whole genome shotgun (WGS) entry which is preliminary data.</text>
</comment>
<feature type="compositionally biased region" description="Low complexity" evidence="1">
    <location>
        <begin position="7"/>
        <end position="27"/>
    </location>
</feature>
<protein>
    <submittedName>
        <fullName evidence="2">Uncharacterized protein</fullName>
    </submittedName>
</protein>
<feature type="region of interest" description="Disordered" evidence="1">
    <location>
        <begin position="132"/>
        <end position="151"/>
    </location>
</feature>
<evidence type="ECO:0000313" key="2">
    <source>
        <dbReference type="EMBL" id="KAG0537017.1"/>
    </source>
</evidence>
<name>A0A921RBT7_SORBI</name>
<evidence type="ECO:0000313" key="3">
    <source>
        <dbReference type="Proteomes" id="UP000807115"/>
    </source>
</evidence>
<sequence length="151" mass="16360">MKSKFWPESSSRPSTRTPPALAIAAAQHRARPSTPTLPAHTQQPRRRRGPAGHSAAAQRQPAQRARPSTRSTPRADAQQPPRADDRWPPPVIPHLAPPPLLFPARFPCHGDATGFPFDRAIFEREITIALATTPHPPNPSLANTGALHVSG</sequence>
<dbReference type="Proteomes" id="UP000807115">
    <property type="component" value="Chromosome 3"/>
</dbReference>
<proteinExistence type="predicted"/>
<feature type="compositionally biased region" description="Polar residues" evidence="1">
    <location>
        <begin position="33"/>
        <end position="42"/>
    </location>
</feature>
<dbReference type="AlphaFoldDB" id="A0A921RBT7"/>
<feature type="compositionally biased region" description="Low complexity" evidence="1">
    <location>
        <begin position="55"/>
        <end position="66"/>
    </location>
</feature>
<gene>
    <name evidence="2" type="ORF">BDA96_03G111500</name>
</gene>
<evidence type="ECO:0000256" key="1">
    <source>
        <dbReference type="SAM" id="MobiDB-lite"/>
    </source>
</evidence>